<dbReference type="GO" id="GO:0071111">
    <property type="term" value="F:cyclic-guanylate-specific phosphodiesterase activity"/>
    <property type="evidence" value="ECO:0007669"/>
    <property type="project" value="InterPro"/>
</dbReference>
<keyword evidence="1" id="KW-0472">Membrane</keyword>
<dbReference type="PROSITE" id="PS50883">
    <property type="entry name" value="EAL"/>
    <property type="match status" value="1"/>
</dbReference>
<dbReference type="Pfam" id="PF00563">
    <property type="entry name" value="EAL"/>
    <property type="match status" value="1"/>
</dbReference>
<dbReference type="InterPro" id="IPR035919">
    <property type="entry name" value="EAL_sf"/>
</dbReference>
<dbReference type="Gene3D" id="3.20.20.450">
    <property type="entry name" value="EAL domain"/>
    <property type="match status" value="1"/>
</dbReference>
<dbReference type="InterPro" id="IPR001633">
    <property type="entry name" value="EAL_dom"/>
</dbReference>
<feature type="transmembrane region" description="Helical" evidence="1">
    <location>
        <begin position="171"/>
        <end position="192"/>
    </location>
</feature>
<dbReference type="OrthoDB" id="9805474at2"/>
<feature type="transmembrane region" description="Helical" evidence="1">
    <location>
        <begin position="104"/>
        <end position="120"/>
    </location>
</feature>
<feature type="transmembrane region" description="Helical" evidence="1">
    <location>
        <begin position="140"/>
        <end position="164"/>
    </location>
</feature>
<dbReference type="CDD" id="cd01948">
    <property type="entry name" value="EAL"/>
    <property type="match status" value="1"/>
</dbReference>
<feature type="transmembrane region" description="Helical" evidence="1">
    <location>
        <begin position="36"/>
        <end position="56"/>
    </location>
</feature>
<dbReference type="SUPFAM" id="SSF141868">
    <property type="entry name" value="EAL domain-like"/>
    <property type="match status" value="1"/>
</dbReference>
<evidence type="ECO:0000256" key="1">
    <source>
        <dbReference type="SAM" id="Phobius"/>
    </source>
</evidence>
<organism evidence="3 4">
    <name type="scientific">Lachnospira pectinoschiza</name>
    <dbReference type="NCBI Taxonomy" id="28052"/>
    <lineage>
        <taxon>Bacteria</taxon>
        <taxon>Bacillati</taxon>
        <taxon>Bacillota</taxon>
        <taxon>Clostridia</taxon>
        <taxon>Lachnospirales</taxon>
        <taxon>Lachnospiraceae</taxon>
        <taxon>Lachnospira</taxon>
    </lineage>
</organism>
<feature type="transmembrane region" description="Helical" evidence="1">
    <location>
        <begin position="6"/>
        <end position="24"/>
    </location>
</feature>
<dbReference type="PANTHER" id="PTHR33121:SF70">
    <property type="entry name" value="SIGNALING PROTEIN YKOW"/>
    <property type="match status" value="1"/>
</dbReference>
<dbReference type="EMBL" id="FNHZ01000001">
    <property type="protein sequence ID" value="SDM39185.1"/>
    <property type="molecule type" value="Genomic_DNA"/>
</dbReference>
<keyword evidence="1" id="KW-1133">Transmembrane helix</keyword>
<dbReference type="RefSeq" id="WP_074520429.1">
    <property type="nucleotide sequence ID" value="NZ_FNHZ01000001.1"/>
</dbReference>
<evidence type="ECO:0000259" key="2">
    <source>
        <dbReference type="PROSITE" id="PS50883"/>
    </source>
</evidence>
<dbReference type="InterPro" id="IPR050706">
    <property type="entry name" value="Cyclic-di-GMP_PDE-like"/>
</dbReference>
<evidence type="ECO:0000313" key="4">
    <source>
        <dbReference type="Proteomes" id="UP000187651"/>
    </source>
</evidence>
<protein>
    <submittedName>
        <fullName evidence="3">Diguanylate cyclase/phosphodiesterase</fullName>
    </submittedName>
</protein>
<evidence type="ECO:0000313" key="3">
    <source>
        <dbReference type="EMBL" id="SDM39185.1"/>
    </source>
</evidence>
<dbReference type="PANTHER" id="PTHR33121">
    <property type="entry name" value="CYCLIC DI-GMP PHOSPHODIESTERASE PDEF"/>
    <property type="match status" value="1"/>
</dbReference>
<dbReference type="SMART" id="SM00052">
    <property type="entry name" value="EAL"/>
    <property type="match status" value="1"/>
</dbReference>
<accession>A0A1G9SWG5</accession>
<name>A0A1G9SWG5_9FIRM</name>
<proteinExistence type="predicted"/>
<dbReference type="AlphaFoldDB" id="A0A1G9SWG5"/>
<feature type="domain" description="EAL" evidence="2">
    <location>
        <begin position="379"/>
        <end position="633"/>
    </location>
</feature>
<keyword evidence="4" id="KW-1185">Reference proteome</keyword>
<reference evidence="4" key="1">
    <citation type="submission" date="2016-10" db="EMBL/GenBank/DDBJ databases">
        <authorList>
            <person name="Varghese N."/>
            <person name="Submissions S."/>
        </authorList>
    </citation>
    <scope>NUCLEOTIDE SEQUENCE [LARGE SCALE GENOMIC DNA]</scope>
    <source>
        <strain evidence="4">M83</strain>
    </source>
</reference>
<gene>
    <name evidence="3" type="ORF">SAMN05216544_0100</name>
</gene>
<sequence>MYNFDFDICAIIISLIVMGCMFVIKDRDRDENKMFFWIVINGLICAVLDIIFSLAVNNKGCIPLPLLYTCNNLYLLIHNFVPYQYYIYANMISGAFYKTDKKKYNLLLIPYFVNFVLLITNRFHNLVFSFDSNYGYHREILMICIYGVTLFYLIFFLVHMIIYFKSIRLKMVIMLSLFIWSGIISVIVQYFYPHLLIELFVQAVVYMSVMISLDDEASHKVSEYDVYSRNTFKRDVKLLIDSDNKFSVIMLKLTNIEGYMSVLGIDQINESLFNIATWLKTVDRQARVYSLNVGVFAIVLTGQENNKAEYVSYVLNTRFREAWKVNDIDIEYNAIVYEVHVPDNLNRVEELLLLGYSETGNGSRVTFVSGKGLEELKRRLKIEQAVRRALISNNFKVYYQPIWDRAHNKIKSAEALLRLYDPEIGAINPEEFIRTAEKNGAIIGIGEFVFEDVCRFLSERDLKSLGIDYIEVNLSPVQCMQRDLTDKFTDIMRKYNIDVNMLNLEITETAAVENTEVMKRTISKLREIGFATSIDDFGTGFASMSSVFNIDFKLLKIDREILWRAEENEEAMIMLKNTIEMGKRMGRKIVQEGVETKAQKELMESLECDYCQGFYFSRPIPEDEFVEYVKKYNGIN</sequence>
<keyword evidence="1" id="KW-0812">Transmembrane</keyword>
<dbReference type="Proteomes" id="UP000187651">
    <property type="component" value="Unassembled WGS sequence"/>
</dbReference>